<protein>
    <submittedName>
        <fullName evidence="3">Uncharacterized protein</fullName>
    </submittedName>
</protein>
<dbReference type="Proteomes" id="UP000295192">
    <property type="component" value="Unassembled WGS sequence"/>
</dbReference>
<feature type="signal peptide" evidence="2">
    <location>
        <begin position="1"/>
        <end position="23"/>
    </location>
</feature>
<dbReference type="AlphaFoldDB" id="A0A484BEM3"/>
<reference evidence="3 4" key="1">
    <citation type="journal article" date="2019" name="J. Hered.">
        <title>An Improved Genome Assembly for Drosophila navojoa, the Basal Species in the mojavensis Cluster.</title>
        <authorList>
            <person name="Vanderlinde T."/>
            <person name="Dupim E.G."/>
            <person name="Nazario-Yepiz N.O."/>
            <person name="Carvalho A.B."/>
        </authorList>
    </citation>
    <scope>NUCLEOTIDE SEQUENCE [LARGE SCALE GENOMIC DNA]</scope>
    <source>
        <strain evidence="3">Navoj_Jal97</strain>
        <tissue evidence="3">Whole organism</tissue>
    </source>
</reference>
<evidence type="ECO:0000313" key="4">
    <source>
        <dbReference type="Proteomes" id="UP000295192"/>
    </source>
</evidence>
<dbReference type="InterPro" id="IPR000884">
    <property type="entry name" value="TSP1_rpt"/>
</dbReference>
<evidence type="ECO:0000256" key="1">
    <source>
        <dbReference type="SAM" id="MobiDB-lite"/>
    </source>
</evidence>
<dbReference type="Gene3D" id="2.20.100.10">
    <property type="entry name" value="Thrombospondin type-1 (TSP1) repeat"/>
    <property type="match status" value="1"/>
</dbReference>
<dbReference type="OrthoDB" id="5781878at2759"/>
<evidence type="ECO:0000256" key="2">
    <source>
        <dbReference type="SAM" id="SignalP"/>
    </source>
</evidence>
<organism evidence="3 4">
    <name type="scientific">Drosophila navojoa</name>
    <name type="common">Fruit fly</name>
    <dbReference type="NCBI Taxonomy" id="7232"/>
    <lineage>
        <taxon>Eukaryota</taxon>
        <taxon>Metazoa</taxon>
        <taxon>Ecdysozoa</taxon>
        <taxon>Arthropoda</taxon>
        <taxon>Hexapoda</taxon>
        <taxon>Insecta</taxon>
        <taxon>Pterygota</taxon>
        <taxon>Neoptera</taxon>
        <taxon>Endopterygota</taxon>
        <taxon>Diptera</taxon>
        <taxon>Brachycera</taxon>
        <taxon>Muscomorpha</taxon>
        <taxon>Ephydroidea</taxon>
        <taxon>Drosophilidae</taxon>
        <taxon>Drosophila</taxon>
    </lineage>
</organism>
<keyword evidence="2" id="KW-0732">Signal</keyword>
<name>A0A484BEM3_DRONA</name>
<dbReference type="EMBL" id="LSRL02000046">
    <property type="protein sequence ID" value="TDG47306.1"/>
    <property type="molecule type" value="Genomic_DNA"/>
</dbReference>
<keyword evidence="4" id="KW-1185">Reference proteome</keyword>
<evidence type="ECO:0000313" key="3">
    <source>
        <dbReference type="EMBL" id="TDG47306.1"/>
    </source>
</evidence>
<dbReference type="SUPFAM" id="SSF82895">
    <property type="entry name" value="TSP-1 type 1 repeat"/>
    <property type="match status" value="1"/>
</dbReference>
<sequence length="216" mass="24392">MANYICILSICLVFAALTQFIVADTSTLERIKKHQEWLNRHKLRAEKVKYTKWKSSFEPAKLWRINKEPSNQNSSINEVFTENETSSINSNVIGDANIDVLPTILTQTPHLSSLDSHEVLNKTKSTEISKIWTTVAPTLATKSLIADEPDVLTTALTLPKLKDVPSTASTTTTTTSRKPKPKLRPFPRWTNWNPWSECSRSCGGGVMYQTRKCIDR</sequence>
<dbReference type="OMA" id="FYNSIPR"/>
<dbReference type="Pfam" id="PF00090">
    <property type="entry name" value="TSP_1"/>
    <property type="match status" value="1"/>
</dbReference>
<feature type="region of interest" description="Disordered" evidence="1">
    <location>
        <begin position="164"/>
        <end position="186"/>
    </location>
</feature>
<dbReference type="InterPro" id="IPR036383">
    <property type="entry name" value="TSP1_rpt_sf"/>
</dbReference>
<dbReference type="PROSITE" id="PS50092">
    <property type="entry name" value="TSP1"/>
    <property type="match status" value="1"/>
</dbReference>
<proteinExistence type="predicted"/>
<comment type="caution">
    <text evidence="3">The sequence shown here is derived from an EMBL/GenBank/DDBJ whole genome shotgun (WGS) entry which is preliminary data.</text>
</comment>
<accession>A0A484BEM3</accession>
<feature type="compositionally biased region" description="Low complexity" evidence="1">
    <location>
        <begin position="166"/>
        <end position="176"/>
    </location>
</feature>
<feature type="chain" id="PRO_5019818554" evidence="2">
    <location>
        <begin position="24"/>
        <end position="216"/>
    </location>
</feature>
<gene>
    <name evidence="3" type="ORF">AWZ03_006299</name>
</gene>